<sequence>MSLLPLLSRLESLDVTLAGWKSSQTIVPFGVQPLTLSHLAVTAERYPSLHPFFKAFMTPNLVVLSIKTPSREARCLIPTLKDFRRRSGFNLTQLYLMCVNCRPVPLVEFLKENVPGLLGLKGMNDVDQLVQRIQREPSLNQMTIRWFSYCTLLQAEKRKVETEAAPSGSEPRPTKRRR</sequence>
<organism evidence="1 2">
    <name type="scientific">Pluteus cervinus</name>
    <dbReference type="NCBI Taxonomy" id="181527"/>
    <lineage>
        <taxon>Eukaryota</taxon>
        <taxon>Fungi</taxon>
        <taxon>Dikarya</taxon>
        <taxon>Basidiomycota</taxon>
        <taxon>Agaricomycotina</taxon>
        <taxon>Agaricomycetes</taxon>
        <taxon>Agaricomycetidae</taxon>
        <taxon>Agaricales</taxon>
        <taxon>Pluteineae</taxon>
        <taxon>Pluteaceae</taxon>
        <taxon>Pluteus</taxon>
    </lineage>
</organism>
<protein>
    <submittedName>
        <fullName evidence="1">Uncharacterized protein</fullName>
    </submittedName>
</protein>
<dbReference type="EMBL" id="ML208576">
    <property type="protein sequence ID" value="TFK62529.1"/>
    <property type="molecule type" value="Genomic_DNA"/>
</dbReference>
<feature type="non-terminal residue" evidence="1">
    <location>
        <position position="178"/>
    </location>
</feature>
<accession>A0ACD3AA75</accession>
<reference evidence="1 2" key="1">
    <citation type="journal article" date="2019" name="Nat. Ecol. Evol.">
        <title>Megaphylogeny resolves global patterns of mushroom evolution.</title>
        <authorList>
            <person name="Varga T."/>
            <person name="Krizsan K."/>
            <person name="Foldi C."/>
            <person name="Dima B."/>
            <person name="Sanchez-Garcia M."/>
            <person name="Sanchez-Ramirez S."/>
            <person name="Szollosi G.J."/>
            <person name="Szarkandi J.G."/>
            <person name="Papp V."/>
            <person name="Albert L."/>
            <person name="Andreopoulos W."/>
            <person name="Angelini C."/>
            <person name="Antonin V."/>
            <person name="Barry K.W."/>
            <person name="Bougher N.L."/>
            <person name="Buchanan P."/>
            <person name="Buyck B."/>
            <person name="Bense V."/>
            <person name="Catcheside P."/>
            <person name="Chovatia M."/>
            <person name="Cooper J."/>
            <person name="Damon W."/>
            <person name="Desjardin D."/>
            <person name="Finy P."/>
            <person name="Geml J."/>
            <person name="Haridas S."/>
            <person name="Hughes K."/>
            <person name="Justo A."/>
            <person name="Karasinski D."/>
            <person name="Kautmanova I."/>
            <person name="Kiss B."/>
            <person name="Kocsube S."/>
            <person name="Kotiranta H."/>
            <person name="LaButti K.M."/>
            <person name="Lechner B.E."/>
            <person name="Liimatainen K."/>
            <person name="Lipzen A."/>
            <person name="Lukacs Z."/>
            <person name="Mihaltcheva S."/>
            <person name="Morgado L.N."/>
            <person name="Niskanen T."/>
            <person name="Noordeloos M.E."/>
            <person name="Ohm R.A."/>
            <person name="Ortiz-Santana B."/>
            <person name="Ovrebo C."/>
            <person name="Racz N."/>
            <person name="Riley R."/>
            <person name="Savchenko A."/>
            <person name="Shiryaev A."/>
            <person name="Soop K."/>
            <person name="Spirin V."/>
            <person name="Szebenyi C."/>
            <person name="Tomsovsky M."/>
            <person name="Tulloss R.E."/>
            <person name="Uehling J."/>
            <person name="Grigoriev I.V."/>
            <person name="Vagvolgyi C."/>
            <person name="Papp T."/>
            <person name="Martin F.M."/>
            <person name="Miettinen O."/>
            <person name="Hibbett D.S."/>
            <person name="Nagy L.G."/>
        </authorList>
    </citation>
    <scope>NUCLEOTIDE SEQUENCE [LARGE SCALE GENOMIC DNA]</scope>
    <source>
        <strain evidence="1 2">NL-1719</strain>
    </source>
</reference>
<evidence type="ECO:0000313" key="1">
    <source>
        <dbReference type="EMBL" id="TFK62529.1"/>
    </source>
</evidence>
<name>A0ACD3AA75_9AGAR</name>
<gene>
    <name evidence="1" type="ORF">BDN72DRAFT_848588</name>
</gene>
<keyword evidence="2" id="KW-1185">Reference proteome</keyword>
<evidence type="ECO:0000313" key="2">
    <source>
        <dbReference type="Proteomes" id="UP000308600"/>
    </source>
</evidence>
<dbReference type="Proteomes" id="UP000308600">
    <property type="component" value="Unassembled WGS sequence"/>
</dbReference>
<proteinExistence type="predicted"/>